<proteinExistence type="predicted"/>
<sequence length="58" mass="6713">MFLRRKVGGGKIIQGKGKPVKVNRDVYVGWDLGDLRGMKFNDWYYGDNKRDLFNEGGF</sequence>
<gene>
    <name evidence="1" type="ORF">METZ01_LOCUS261988</name>
</gene>
<evidence type="ECO:0000313" key="1">
    <source>
        <dbReference type="EMBL" id="SVC09134.1"/>
    </source>
</evidence>
<organism evidence="1">
    <name type="scientific">marine metagenome</name>
    <dbReference type="NCBI Taxonomy" id="408172"/>
    <lineage>
        <taxon>unclassified sequences</taxon>
        <taxon>metagenomes</taxon>
        <taxon>ecological metagenomes</taxon>
    </lineage>
</organism>
<dbReference type="AlphaFoldDB" id="A0A382JA79"/>
<name>A0A382JA79_9ZZZZ</name>
<feature type="non-terminal residue" evidence="1">
    <location>
        <position position="58"/>
    </location>
</feature>
<protein>
    <submittedName>
        <fullName evidence="1">Uncharacterized protein</fullName>
    </submittedName>
</protein>
<dbReference type="EMBL" id="UINC01073049">
    <property type="protein sequence ID" value="SVC09134.1"/>
    <property type="molecule type" value="Genomic_DNA"/>
</dbReference>
<accession>A0A382JA79</accession>
<reference evidence="1" key="1">
    <citation type="submission" date="2018-05" db="EMBL/GenBank/DDBJ databases">
        <authorList>
            <person name="Lanie J.A."/>
            <person name="Ng W.-L."/>
            <person name="Kazmierczak K.M."/>
            <person name="Andrzejewski T.M."/>
            <person name="Davidsen T.M."/>
            <person name="Wayne K.J."/>
            <person name="Tettelin H."/>
            <person name="Glass J.I."/>
            <person name="Rusch D."/>
            <person name="Podicherti R."/>
            <person name="Tsui H.-C.T."/>
            <person name="Winkler M.E."/>
        </authorList>
    </citation>
    <scope>NUCLEOTIDE SEQUENCE</scope>
</reference>